<feature type="transmembrane region" description="Helical" evidence="1">
    <location>
        <begin position="182"/>
        <end position="202"/>
    </location>
</feature>
<evidence type="ECO:0000313" key="2">
    <source>
        <dbReference type="EMBL" id="BBZ30865.1"/>
    </source>
</evidence>
<evidence type="ECO:0000313" key="3">
    <source>
        <dbReference type="Proteomes" id="UP000466517"/>
    </source>
</evidence>
<feature type="transmembrane region" description="Helical" evidence="1">
    <location>
        <begin position="131"/>
        <end position="150"/>
    </location>
</feature>
<dbReference type="RefSeq" id="WP_163742658.1">
    <property type="nucleotide sequence ID" value="NZ_AP022610.1"/>
</dbReference>
<keyword evidence="3" id="KW-1185">Reference proteome</keyword>
<reference evidence="2 3" key="1">
    <citation type="journal article" date="2019" name="Emerg. Microbes Infect.">
        <title>Comprehensive subspecies identification of 175 nontuberculous mycobacteria species based on 7547 genomic profiles.</title>
        <authorList>
            <person name="Matsumoto Y."/>
            <person name="Kinjo T."/>
            <person name="Motooka D."/>
            <person name="Nabeya D."/>
            <person name="Jung N."/>
            <person name="Uechi K."/>
            <person name="Horii T."/>
            <person name="Iida T."/>
            <person name="Fujita J."/>
            <person name="Nakamura S."/>
        </authorList>
    </citation>
    <scope>NUCLEOTIDE SEQUENCE [LARGE SCALE GENOMIC DNA]</scope>
    <source>
        <strain evidence="2 3">JCM 13574</strain>
    </source>
</reference>
<evidence type="ECO:0008006" key="4">
    <source>
        <dbReference type="Google" id="ProtNLM"/>
    </source>
</evidence>
<protein>
    <recommendedName>
        <fullName evidence="4">Amino acid permease</fullName>
    </recommendedName>
</protein>
<keyword evidence="1" id="KW-0812">Transmembrane</keyword>
<feature type="transmembrane region" description="Helical" evidence="1">
    <location>
        <begin position="253"/>
        <end position="278"/>
    </location>
</feature>
<evidence type="ECO:0000256" key="1">
    <source>
        <dbReference type="SAM" id="Phobius"/>
    </source>
</evidence>
<feature type="transmembrane region" description="Helical" evidence="1">
    <location>
        <begin position="342"/>
        <end position="362"/>
    </location>
</feature>
<dbReference type="Proteomes" id="UP000466517">
    <property type="component" value="Chromosome"/>
</dbReference>
<keyword evidence="1" id="KW-0472">Membrane</keyword>
<name>A0A7I7XNU8_9MYCO</name>
<keyword evidence="1" id="KW-1133">Transmembrane helix</keyword>
<feature type="transmembrane region" description="Helical" evidence="1">
    <location>
        <begin position="107"/>
        <end position="124"/>
    </location>
</feature>
<dbReference type="EMBL" id="AP022610">
    <property type="protein sequence ID" value="BBZ30865.1"/>
    <property type="molecule type" value="Genomic_DNA"/>
</dbReference>
<sequence>MPTTRMSLADWRTTALCLAAVCAGASTGLGALFGAAMFAPVIYALARLRAHAPNATSTATLVAATCGPQAGGFTKALQVTGYALVAVESAQSLASLMTEQDQRFDEWPWSLSAAAVVVVAALVASVLPDGAFIALAALLALAGVATYLYFGTAVAVHVLSETGTAPLANDPTPNPPGEPDGLGVYAELAQLGLAMVAFEVATTRLHRVRSLGRSMGLAMAVVVVAAAVVWYATGRGGNGAFGGYYLAEEASALFGPSAGSWLHVATVAIVAAGLLAVLRGAFDVLDRGRWFAIVAALAAVATVAAGMLSASTAPVGEFVLIALYIVILVASCRIPGGDFVTWWLRALTPIALLAVVVIPAVTALKLMALLPVAIATWLVVIAAIVGLVGTPSHPG</sequence>
<feature type="transmembrane region" description="Helical" evidence="1">
    <location>
        <begin position="368"/>
        <end position="389"/>
    </location>
</feature>
<gene>
    <name evidence="2" type="ORF">MMAD_51600</name>
</gene>
<organism evidence="2 3">
    <name type="scientific">Mycolicibacterium madagascariense</name>
    <dbReference type="NCBI Taxonomy" id="212765"/>
    <lineage>
        <taxon>Bacteria</taxon>
        <taxon>Bacillati</taxon>
        <taxon>Actinomycetota</taxon>
        <taxon>Actinomycetes</taxon>
        <taxon>Mycobacteriales</taxon>
        <taxon>Mycobacteriaceae</taxon>
        <taxon>Mycolicibacterium</taxon>
    </lineage>
</organism>
<proteinExistence type="predicted"/>
<feature type="transmembrane region" description="Helical" evidence="1">
    <location>
        <begin position="315"/>
        <end position="335"/>
    </location>
</feature>
<dbReference type="AlphaFoldDB" id="A0A7I7XNU8"/>
<feature type="transmembrane region" description="Helical" evidence="1">
    <location>
        <begin position="290"/>
        <end position="309"/>
    </location>
</feature>
<feature type="transmembrane region" description="Helical" evidence="1">
    <location>
        <begin position="214"/>
        <end position="233"/>
    </location>
</feature>
<dbReference type="KEGG" id="mmag:MMAD_51600"/>
<accession>A0A7I7XNU8</accession>